<dbReference type="Pfam" id="PF02826">
    <property type="entry name" value="2-Hacid_dh_C"/>
    <property type="match status" value="1"/>
</dbReference>
<protein>
    <submittedName>
        <fullName evidence="7">D-2-hydroxyisocaproate dehydrogenase</fullName>
    </submittedName>
</protein>
<dbReference type="PANTHER" id="PTHR43026:SF1">
    <property type="entry name" value="2-HYDROXYACID DEHYDROGENASE HOMOLOG 1-RELATED"/>
    <property type="match status" value="1"/>
</dbReference>
<evidence type="ECO:0000256" key="1">
    <source>
        <dbReference type="ARBA" id="ARBA00005854"/>
    </source>
</evidence>
<dbReference type="AlphaFoldDB" id="A0AAC8ZFX7"/>
<evidence type="ECO:0000313" key="8">
    <source>
        <dbReference type="Proteomes" id="UP000036000"/>
    </source>
</evidence>
<dbReference type="PROSITE" id="PS00670">
    <property type="entry name" value="D_2_HYDROXYACID_DH_2"/>
    <property type="match status" value="1"/>
</dbReference>
<dbReference type="Proteomes" id="UP000036000">
    <property type="component" value="Chromosome"/>
</dbReference>
<dbReference type="PANTHER" id="PTHR43026">
    <property type="entry name" value="2-HYDROXYACID DEHYDROGENASE HOMOLOG 1-RELATED"/>
    <property type="match status" value="1"/>
</dbReference>
<dbReference type="InterPro" id="IPR036291">
    <property type="entry name" value="NAD(P)-bd_dom_sf"/>
</dbReference>
<gene>
    <name evidence="7" type="ORF">ABN16_00795</name>
</gene>
<sequence length="328" mass="35290">MKIFCYGVIDIEEPYAQAWGKANNVEVGTTSEALTADTAKLAKGYDGVSSKGIAPVTEEAYATFEKFGIKQLAVRQVGVDNQDVAAASKHGITLTNVASYSPRAIAEMGVTQAMYLLRHIGEYQARMAAGNFTWDASMSSTEIFNCTVGLIGAGHIGGATAQIYSALGAKVLTYDPFYDAGLEPYTTYTDLETIFKEADIISLHTPLLPSTKNIINAAALKKMKSNAILINMARGELVDTQALIDALKTKEIAGAGLDTLANEVGFFRLEKPYAETPKDFQELNAMPNVIVTPHVAFFTKLAVKNGLEIALNDAKDIIDGKHSRHAVN</sequence>
<evidence type="ECO:0000256" key="2">
    <source>
        <dbReference type="ARBA" id="ARBA00023002"/>
    </source>
</evidence>
<evidence type="ECO:0000256" key="4">
    <source>
        <dbReference type="RuleBase" id="RU003719"/>
    </source>
</evidence>
<dbReference type="GO" id="GO:0004617">
    <property type="term" value="F:phosphoglycerate dehydrogenase activity"/>
    <property type="evidence" value="ECO:0007669"/>
    <property type="project" value="UniProtKB-ARBA"/>
</dbReference>
<dbReference type="PROSITE" id="PS00671">
    <property type="entry name" value="D_2_HYDROXYACID_DH_3"/>
    <property type="match status" value="1"/>
</dbReference>
<comment type="similarity">
    <text evidence="1 4">Belongs to the D-isomer specific 2-hydroxyacid dehydrogenase family.</text>
</comment>
<dbReference type="GO" id="GO:0051287">
    <property type="term" value="F:NAD binding"/>
    <property type="evidence" value="ECO:0007669"/>
    <property type="project" value="InterPro"/>
</dbReference>
<dbReference type="FunFam" id="3.40.50.720:FF:000041">
    <property type="entry name" value="D-3-phosphoglycerate dehydrogenase"/>
    <property type="match status" value="1"/>
</dbReference>
<dbReference type="InterPro" id="IPR058205">
    <property type="entry name" value="D-LDH-like"/>
</dbReference>
<evidence type="ECO:0000313" key="7">
    <source>
        <dbReference type="EMBL" id="AKP63673.1"/>
    </source>
</evidence>
<dbReference type="Gene3D" id="3.40.50.720">
    <property type="entry name" value="NAD(P)-binding Rossmann-like Domain"/>
    <property type="match status" value="2"/>
</dbReference>
<organism evidence="7 8">
    <name type="scientific">Levilactobacillus koreensis</name>
    <dbReference type="NCBI Taxonomy" id="637971"/>
    <lineage>
        <taxon>Bacteria</taxon>
        <taxon>Bacillati</taxon>
        <taxon>Bacillota</taxon>
        <taxon>Bacilli</taxon>
        <taxon>Lactobacillales</taxon>
        <taxon>Lactobacillaceae</taxon>
        <taxon>Levilactobacillus</taxon>
    </lineage>
</organism>
<dbReference type="GO" id="GO:0006564">
    <property type="term" value="P:L-serine biosynthetic process"/>
    <property type="evidence" value="ECO:0007669"/>
    <property type="project" value="UniProtKB-ARBA"/>
</dbReference>
<accession>A0AAC8ZFX7</accession>
<dbReference type="KEGG" id="lko:ABN16_00795"/>
<evidence type="ECO:0000256" key="3">
    <source>
        <dbReference type="ARBA" id="ARBA00023027"/>
    </source>
</evidence>
<feature type="domain" description="D-isomer specific 2-hydroxyacid dehydrogenase catalytic" evidence="5">
    <location>
        <begin position="15"/>
        <end position="328"/>
    </location>
</feature>
<dbReference type="InterPro" id="IPR029753">
    <property type="entry name" value="D-isomer_DH_CS"/>
</dbReference>
<evidence type="ECO:0000259" key="6">
    <source>
        <dbReference type="Pfam" id="PF02826"/>
    </source>
</evidence>
<dbReference type="InterPro" id="IPR006140">
    <property type="entry name" value="D-isomer_DH_NAD-bd"/>
</dbReference>
<dbReference type="InterPro" id="IPR006139">
    <property type="entry name" value="D-isomer_2_OHA_DH_cat_dom"/>
</dbReference>
<proteinExistence type="inferred from homology"/>
<name>A0AAC8ZFX7_9LACO</name>
<reference evidence="7 8" key="1">
    <citation type="submission" date="2015-07" db="EMBL/GenBank/DDBJ databases">
        <title>Lactobacillus korensis/26-25/ whole genome sequencing.</title>
        <authorList>
            <person name="Kim M.K."/>
            <person name="Im W.-T."/>
            <person name="Srinivasan S."/>
            <person name="Lee J.-J."/>
        </authorList>
    </citation>
    <scope>NUCLEOTIDE SEQUENCE [LARGE SCALE GENOMIC DNA]</scope>
    <source>
        <strain evidence="7 8">26-25</strain>
    </source>
</reference>
<dbReference type="CDD" id="cd12186">
    <property type="entry name" value="LDH"/>
    <property type="match status" value="1"/>
</dbReference>
<dbReference type="Pfam" id="PF00389">
    <property type="entry name" value="2-Hacid_dh"/>
    <property type="match status" value="1"/>
</dbReference>
<evidence type="ECO:0000259" key="5">
    <source>
        <dbReference type="Pfam" id="PF00389"/>
    </source>
</evidence>
<keyword evidence="8" id="KW-1185">Reference proteome</keyword>
<dbReference type="EMBL" id="CP012033">
    <property type="protein sequence ID" value="AKP63673.1"/>
    <property type="molecule type" value="Genomic_DNA"/>
</dbReference>
<dbReference type="RefSeq" id="WP_048732134.1">
    <property type="nucleotide sequence ID" value="NZ_CP012033.1"/>
</dbReference>
<dbReference type="SUPFAM" id="SSF52283">
    <property type="entry name" value="Formate/glycerate dehydrogenase catalytic domain-like"/>
    <property type="match status" value="1"/>
</dbReference>
<keyword evidence="2 4" id="KW-0560">Oxidoreductase</keyword>
<dbReference type="GO" id="GO:0047545">
    <property type="term" value="F:(S)-2-hydroxyglutarate dehydrogenase activity"/>
    <property type="evidence" value="ECO:0007669"/>
    <property type="project" value="UniProtKB-ARBA"/>
</dbReference>
<feature type="domain" description="D-isomer specific 2-hydroxyacid dehydrogenase NAD-binding" evidence="6">
    <location>
        <begin position="111"/>
        <end position="296"/>
    </location>
</feature>
<keyword evidence="3" id="KW-0520">NAD</keyword>
<dbReference type="SUPFAM" id="SSF51735">
    <property type="entry name" value="NAD(P)-binding Rossmann-fold domains"/>
    <property type="match status" value="1"/>
</dbReference>
<dbReference type="GO" id="GO:0008720">
    <property type="term" value="F:D-lactate dehydrogenase (NAD+) activity"/>
    <property type="evidence" value="ECO:0007669"/>
    <property type="project" value="TreeGrafter"/>
</dbReference>